<dbReference type="Proteomes" id="UP001310290">
    <property type="component" value="Unassembled WGS sequence"/>
</dbReference>
<dbReference type="PANTHER" id="PTHR30055">
    <property type="entry name" value="HTH-TYPE TRANSCRIPTIONAL REGULATOR RUTR"/>
    <property type="match status" value="1"/>
</dbReference>
<feature type="DNA-binding region" description="H-T-H motif" evidence="4">
    <location>
        <begin position="33"/>
        <end position="52"/>
    </location>
</feature>
<comment type="caution">
    <text evidence="6">The sequence shown here is derived from an EMBL/GenBank/DDBJ whole genome shotgun (WGS) entry which is preliminary data.</text>
</comment>
<evidence type="ECO:0000256" key="2">
    <source>
        <dbReference type="ARBA" id="ARBA00023125"/>
    </source>
</evidence>
<dbReference type="InterPro" id="IPR050109">
    <property type="entry name" value="HTH-type_TetR-like_transc_reg"/>
</dbReference>
<name>A0ABU8B2C7_9ACTN</name>
<dbReference type="PANTHER" id="PTHR30055:SF234">
    <property type="entry name" value="HTH-TYPE TRANSCRIPTIONAL REGULATOR BETI"/>
    <property type="match status" value="1"/>
</dbReference>
<dbReference type="InterPro" id="IPR009057">
    <property type="entry name" value="Homeodomain-like_sf"/>
</dbReference>
<dbReference type="Gene3D" id="1.10.357.10">
    <property type="entry name" value="Tetracycline Repressor, domain 2"/>
    <property type="match status" value="1"/>
</dbReference>
<gene>
    <name evidence="6" type="ORF">QBA35_41600</name>
</gene>
<dbReference type="RefSeq" id="WP_237547637.1">
    <property type="nucleotide sequence ID" value="NZ_JARULZ010000003.1"/>
</dbReference>
<accession>A0ABU8B2C7</accession>
<dbReference type="PROSITE" id="PS50977">
    <property type="entry name" value="HTH_TETR_2"/>
    <property type="match status" value="1"/>
</dbReference>
<keyword evidence="1" id="KW-0805">Transcription regulation</keyword>
<keyword evidence="3" id="KW-0804">Transcription</keyword>
<reference evidence="6" key="1">
    <citation type="submission" date="2023-04" db="EMBL/GenBank/DDBJ databases">
        <title>Genomic diversity of scab-causing Streptomyces spp. in the province of Quebec, Canada.</title>
        <authorList>
            <person name="Biessy A."/>
            <person name="Cadieux M."/>
            <person name="Ciotola M."/>
            <person name="Filion M."/>
        </authorList>
    </citation>
    <scope>NUCLEOTIDE SEQUENCE</scope>
    <source>
        <strain evidence="6">B21-115</strain>
    </source>
</reference>
<evidence type="ECO:0000313" key="7">
    <source>
        <dbReference type="Proteomes" id="UP001310290"/>
    </source>
</evidence>
<dbReference type="GeneID" id="96268463"/>
<dbReference type="Pfam" id="PF00440">
    <property type="entry name" value="TetR_N"/>
    <property type="match status" value="1"/>
</dbReference>
<evidence type="ECO:0000259" key="5">
    <source>
        <dbReference type="PROSITE" id="PS50977"/>
    </source>
</evidence>
<evidence type="ECO:0000256" key="1">
    <source>
        <dbReference type="ARBA" id="ARBA00023015"/>
    </source>
</evidence>
<evidence type="ECO:0000256" key="4">
    <source>
        <dbReference type="PROSITE-ProRule" id="PRU00335"/>
    </source>
</evidence>
<dbReference type="InterPro" id="IPR001647">
    <property type="entry name" value="HTH_TetR"/>
</dbReference>
<protein>
    <submittedName>
        <fullName evidence="6">TetR/AcrR family transcriptional regulator</fullName>
    </submittedName>
</protein>
<keyword evidence="2 4" id="KW-0238">DNA-binding</keyword>
<dbReference type="PRINTS" id="PR00455">
    <property type="entry name" value="HTHTETR"/>
</dbReference>
<dbReference type="SUPFAM" id="SSF46689">
    <property type="entry name" value="Homeodomain-like"/>
    <property type="match status" value="1"/>
</dbReference>
<evidence type="ECO:0000313" key="6">
    <source>
        <dbReference type="EMBL" id="MEH0639633.1"/>
    </source>
</evidence>
<sequence>MRGPVQRRSEDSTVRMLDAALELAAGDGLGAVTIAAVAEGASTSNGSVYHRFGSRAGLLVAMIDRFLGRVESELRGELANATAEPDDVVALEMLIGAHMRIFERESALFWAFMVEGRNDPALRERGFQASGILSTEIASWLRTRFSCDPGHADTVFRILFGLGVTRVMFGDSELTANSSTPDEQVKMARDIVMGQLVRAQASRPPSRHPRRSPPST</sequence>
<proteinExistence type="predicted"/>
<keyword evidence="7" id="KW-1185">Reference proteome</keyword>
<feature type="domain" description="HTH tetR-type" evidence="5">
    <location>
        <begin position="10"/>
        <end position="70"/>
    </location>
</feature>
<evidence type="ECO:0000256" key="3">
    <source>
        <dbReference type="ARBA" id="ARBA00023163"/>
    </source>
</evidence>
<dbReference type="EMBL" id="JARULZ010000003">
    <property type="protein sequence ID" value="MEH0639633.1"/>
    <property type="molecule type" value="Genomic_DNA"/>
</dbReference>
<organism evidence="6 7">
    <name type="scientific">Streptomyces bottropensis</name>
    <dbReference type="NCBI Taxonomy" id="42235"/>
    <lineage>
        <taxon>Bacteria</taxon>
        <taxon>Bacillati</taxon>
        <taxon>Actinomycetota</taxon>
        <taxon>Actinomycetes</taxon>
        <taxon>Kitasatosporales</taxon>
        <taxon>Streptomycetaceae</taxon>
        <taxon>Streptomyces</taxon>
    </lineage>
</organism>